<feature type="domain" description="HTH araC/xylS-type" evidence="4">
    <location>
        <begin position="171"/>
        <end position="268"/>
    </location>
</feature>
<dbReference type="InterPro" id="IPR003313">
    <property type="entry name" value="AraC-bd"/>
</dbReference>
<evidence type="ECO:0000259" key="4">
    <source>
        <dbReference type="PROSITE" id="PS01124"/>
    </source>
</evidence>
<proteinExistence type="predicted"/>
<dbReference type="PANTHER" id="PTHR46796:SF2">
    <property type="entry name" value="TRANSCRIPTIONAL REGULATORY PROTEIN"/>
    <property type="match status" value="1"/>
</dbReference>
<dbReference type="PANTHER" id="PTHR46796">
    <property type="entry name" value="HTH-TYPE TRANSCRIPTIONAL ACTIVATOR RHAS-RELATED"/>
    <property type="match status" value="1"/>
</dbReference>
<dbReference type="SUPFAM" id="SSF51215">
    <property type="entry name" value="Regulatory protein AraC"/>
    <property type="match status" value="1"/>
</dbReference>
<dbReference type="Pfam" id="PF12833">
    <property type="entry name" value="HTH_18"/>
    <property type="match status" value="1"/>
</dbReference>
<dbReference type="Gene3D" id="1.10.10.60">
    <property type="entry name" value="Homeodomain-like"/>
    <property type="match status" value="2"/>
</dbReference>
<dbReference type="RefSeq" id="WP_283485511.1">
    <property type="nucleotide sequence ID" value="NZ_CP125947.1"/>
</dbReference>
<keyword evidence="3" id="KW-0804">Transcription</keyword>
<dbReference type="SUPFAM" id="SSF46689">
    <property type="entry name" value="Homeodomain-like"/>
    <property type="match status" value="2"/>
</dbReference>
<evidence type="ECO:0000256" key="2">
    <source>
        <dbReference type="ARBA" id="ARBA00023125"/>
    </source>
</evidence>
<dbReference type="InterPro" id="IPR018060">
    <property type="entry name" value="HTH_AraC"/>
</dbReference>
<accession>A0ABY8SSW7</accession>
<sequence length="270" mass="29932">MMQGAMQPSIHQIHRHPALPWAELRISHQSCHSYRLHTHAQYSIGLVDKGATLFHHAQGPDRVRAGGVVVMEPGHWHACNPELSRPWSYRMLFVQASWLHAQLGVQALHFEQRTIHDAEVSQLADKVCSPLGAHPDPQAVDAYTQTLIQLLRQLGTAASSQASSAPHNAAYPALQQMHRHPEEEVTMQTLAELCGMSPTRFSRHFKALTGVTPGTYRLNLRLNGARQLLAQGESLACAAQHMGFADQAHMQRAFKAHHAMTPGNYAHNCS</sequence>
<evidence type="ECO:0000256" key="3">
    <source>
        <dbReference type="ARBA" id="ARBA00023163"/>
    </source>
</evidence>
<evidence type="ECO:0000256" key="1">
    <source>
        <dbReference type="ARBA" id="ARBA00023015"/>
    </source>
</evidence>
<evidence type="ECO:0000313" key="5">
    <source>
        <dbReference type="EMBL" id="WHS64371.1"/>
    </source>
</evidence>
<dbReference type="InterPro" id="IPR009057">
    <property type="entry name" value="Homeodomain-like_sf"/>
</dbReference>
<dbReference type="InterPro" id="IPR037923">
    <property type="entry name" value="HTH-like"/>
</dbReference>
<evidence type="ECO:0000313" key="6">
    <source>
        <dbReference type="Proteomes" id="UP001240697"/>
    </source>
</evidence>
<dbReference type="SMART" id="SM00342">
    <property type="entry name" value="HTH_ARAC"/>
    <property type="match status" value="1"/>
</dbReference>
<protein>
    <submittedName>
        <fullName evidence="5">AraC family transcriptional regulator</fullName>
    </submittedName>
</protein>
<dbReference type="Proteomes" id="UP001240697">
    <property type="component" value="Chromosome"/>
</dbReference>
<reference evidence="5 6" key="1">
    <citation type="submission" date="2023-05" db="EMBL/GenBank/DDBJ databases">
        <authorList>
            <person name="Yin Y."/>
            <person name="Lu Z."/>
        </authorList>
    </citation>
    <scope>NUCLEOTIDE SEQUENCE [LARGE SCALE GENOMIC DNA]</scope>
    <source>
        <strain evidence="5 6">ZM22</strain>
    </source>
</reference>
<keyword evidence="2" id="KW-0238">DNA-binding</keyword>
<keyword evidence="1" id="KW-0805">Transcription regulation</keyword>
<dbReference type="PROSITE" id="PS01124">
    <property type="entry name" value="HTH_ARAC_FAMILY_2"/>
    <property type="match status" value="1"/>
</dbReference>
<dbReference type="Pfam" id="PF02311">
    <property type="entry name" value="AraC_binding"/>
    <property type="match status" value="1"/>
</dbReference>
<name>A0ABY8SSW7_9BURK</name>
<dbReference type="EMBL" id="CP125947">
    <property type="protein sequence ID" value="WHS64371.1"/>
    <property type="molecule type" value="Genomic_DNA"/>
</dbReference>
<gene>
    <name evidence="5" type="ORF">QMY55_17970</name>
</gene>
<organism evidence="5 6">
    <name type="scientific">Comamonas resistens</name>
    <dbReference type="NCBI Taxonomy" id="3046670"/>
    <lineage>
        <taxon>Bacteria</taxon>
        <taxon>Pseudomonadati</taxon>
        <taxon>Pseudomonadota</taxon>
        <taxon>Betaproteobacteria</taxon>
        <taxon>Burkholderiales</taxon>
        <taxon>Comamonadaceae</taxon>
        <taxon>Comamonas</taxon>
    </lineage>
</organism>
<keyword evidence="6" id="KW-1185">Reference proteome</keyword>
<dbReference type="InterPro" id="IPR050204">
    <property type="entry name" value="AraC_XylS_family_regulators"/>
</dbReference>